<sequence length="400" mass="44964">MSVKSKVMLFSHICHPARMSGAEKWLLFLAKTLSEQYEVVLVVPCCGMLSVEAETKGIRIAIQDSPLLWSLYESSQAMHQEFAKQESSNYYQSLLTLLHIHRPDWVMVNTSVNALPAAAAKKAGIPVVWIIDEILYPGAHQIDAVRMVNHYADWIIGISEAVLAPFKGSIVNNKNRLIYPSWNDAELHPERWEENRRCLRGAHNIGDHETLIGLISGMISVHKGIDQFIYMADMLMSHFPQVKFLIAGSPEITEYFNKCKVLAYSTLDPSRIIFHSFESHIEQLYPALDVVVVPSMIDEGFGMTALEGMIFGKPVVAYDSAGLGELLKNTGNEKFLVPKGDVGGLWQIVVDLLQNKERMLEIGTKNRKASIESFGIDKFQNRFNNLLQEIDAVVYGLNQQ</sequence>
<accession>A0ACC4ZT81</accession>
<dbReference type="Proteomes" id="UP000074866">
    <property type="component" value="Unassembled WGS sequence"/>
</dbReference>
<keyword evidence="1" id="KW-0808">Transferase</keyword>
<gene>
    <name evidence="1" type="ORF">NS115_17600</name>
</gene>
<name>A0ACC4ZT81_9BACL</name>
<evidence type="ECO:0000313" key="2">
    <source>
        <dbReference type="Proteomes" id="UP000074866"/>
    </source>
</evidence>
<comment type="caution">
    <text evidence="1">The sequence shown here is derived from an EMBL/GenBank/DDBJ whole genome shotgun (WGS) entry which is preliminary data.</text>
</comment>
<evidence type="ECO:0000313" key="1">
    <source>
        <dbReference type="EMBL" id="KTS81082.1"/>
    </source>
</evidence>
<organism evidence="1 2">
    <name type="scientific">Paenibacillus jamilae</name>
    <dbReference type="NCBI Taxonomy" id="114136"/>
    <lineage>
        <taxon>Bacteria</taxon>
        <taxon>Bacillati</taxon>
        <taxon>Bacillota</taxon>
        <taxon>Bacilli</taxon>
        <taxon>Bacillales</taxon>
        <taxon>Paenibacillaceae</taxon>
        <taxon>Paenibacillus</taxon>
    </lineage>
</organism>
<protein>
    <submittedName>
        <fullName evidence="1">Glycosyl transferase</fullName>
    </submittedName>
</protein>
<dbReference type="EMBL" id="LDRX01000080">
    <property type="protein sequence ID" value="KTS81082.1"/>
    <property type="molecule type" value="Genomic_DNA"/>
</dbReference>
<proteinExistence type="predicted"/>
<keyword evidence="2" id="KW-1185">Reference proteome</keyword>
<reference evidence="1 2" key="1">
    <citation type="journal article" date="2016" name="Front. Microbiol.">
        <title>Genomic Resource of Rice Seed Associated Bacteria.</title>
        <authorList>
            <person name="Midha S."/>
            <person name="Bansal K."/>
            <person name="Sharma S."/>
            <person name="Kumar N."/>
            <person name="Patil P.P."/>
            <person name="Chaudhry V."/>
            <person name="Patil P.B."/>
        </authorList>
    </citation>
    <scope>NUCLEOTIDE SEQUENCE [LARGE SCALE GENOMIC DNA]</scope>
    <source>
        <strain evidence="1 2">NS115</strain>
    </source>
</reference>